<gene>
    <name evidence="4" type="ORF">HERI1096_LOCUS32896</name>
</gene>
<dbReference type="GO" id="GO:0015631">
    <property type="term" value="F:tubulin binding"/>
    <property type="evidence" value="ECO:0007669"/>
    <property type="project" value="TreeGrafter"/>
</dbReference>
<protein>
    <recommendedName>
        <fullName evidence="3">Prefoldin subunit 3</fullName>
    </recommendedName>
</protein>
<evidence type="ECO:0000256" key="3">
    <source>
        <dbReference type="PIRNR" id="PIRNR016396"/>
    </source>
</evidence>
<dbReference type="Gene3D" id="1.10.287.370">
    <property type="match status" value="1"/>
</dbReference>
<keyword evidence="2 3" id="KW-0143">Chaperone</keyword>
<dbReference type="GO" id="GO:0007017">
    <property type="term" value="P:microtubule-based process"/>
    <property type="evidence" value="ECO:0007669"/>
    <property type="project" value="TreeGrafter"/>
</dbReference>
<name>A0A7S3BQ79_9EUKA</name>
<dbReference type="GO" id="GO:0005737">
    <property type="term" value="C:cytoplasm"/>
    <property type="evidence" value="ECO:0007669"/>
    <property type="project" value="TreeGrafter"/>
</dbReference>
<comment type="function">
    <text evidence="3">Binds specifically to cytosolic chaperonin (c-CPN) and transfers target proteins to it. Binds to nascent polypeptide chain and promotes folding in an environment in which there are many competing pathways for nonnative proteins.</text>
</comment>
<evidence type="ECO:0000256" key="1">
    <source>
        <dbReference type="ARBA" id="ARBA00010048"/>
    </source>
</evidence>
<dbReference type="InterPro" id="IPR016655">
    <property type="entry name" value="PFD3"/>
</dbReference>
<dbReference type="InterPro" id="IPR004127">
    <property type="entry name" value="Prefoldin_subunit_alpha"/>
</dbReference>
<reference evidence="4" key="1">
    <citation type="submission" date="2021-01" db="EMBL/GenBank/DDBJ databases">
        <authorList>
            <person name="Corre E."/>
            <person name="Pelletier E."/>
            <person name="Niang G."/>
            <person name="Scheremetjew M."/>
            <person name="Finn R."/>
            <person name="Kale V."/>
            <person name="Holt S."/>
            <person name="Cochrane G."/>
            <person name="Meng A."/>
            <person name="Brown T."/>
            <person name="Cohen L."/>
        </authorList>
    </citation>
    <scope>NUCLEOTIDE SEQUENCE</scope>
    <source>
        <strain evidence="4">CCMP281</strain>
    </source>
</reference>
<organism evidence="4">
    <name type="scientific">Haptolina ericina</name>
    <dbReference type="NCBI Taxonomy" id="156174"/>
    <lineage>
        <taxon>Eukaryota</taxon>
        <taxon>Haptista</taxon>
        <taxon>Haptophyta</taxon>
        <taxon>Prymnesiophyceae</taxon>
        <taxon>Prymnesiales</taxon>
        <taxon>Prymnesiaceae</taxon>
        <taxon>Haptolina</taxon>
    </lineage>
</organism>
<dbReference type="PIRSF" id="PIRSF016396">
    <property type="entry name" value="Prefoldin_subunit_3"/>
    <property type="match status" value="1"/>
</dbReference>
<evidence type="ECO:0000313" key="4">
    <source>
        <dbReference type="EMBL" id="CAE0139701.1"/>
    </source>
</evidence>
<dbReference type="EMBL" id="HBHX01059525">
    <property type="protein sequence ID" value="CAE0139701.1"/>
    <property type="molecule type" value="Transcribed_RNA"/>
</dbReference>
<dbReference type="GO" id="GO:0007021">
    <property type="term" value="P:tubulin complex assembly"/>
    <property type="evidence" value="ECO:0007669"/>
    <property type="project" value="TreeGrafter"/>
</dbReference>
<dbReference type="PANTHER" id="PTHR12409:SF0">
    <property type="entry name" value="PREFOLDIN SUBUNIT 3"/>
    <property type="match status" value="1"/>
</dbReference>
<proteinExistence type="inferred from homology"/>
<dbReference type="Pfam" id="PF02996">
    <property type="entry name" value="Prefoldin"/>
    <property type="match status" value="1"/>
</dbReference>
<accession>A0A7S3BQ79</accession>
<dbReference type="GO" id="GO:0006457">
    <property type="term" value="P:protein folding"/>
    <property type="evidence" value="ECO:0007669"/>
    <property type="project" value="UniProtKB-UniRule"/>
</dbReference>
<dbReference type="FunFam" id="1.10.287.370:FF:000001">
    <property type="entry name" value="Prefoldin subunit 3"/>
    <property type="match status" value="1"/>
</dbReference>
<dbReference type="InterPro" id="IPR009053">
    <property type="entry name" value="Prefoldin"/>
</dbReference>
<dbReference type="AlphaFoldDB" id="A0A7S3BQ79"/>
<sequence length="197" mass="22198">MQPYDPSAPISEDGSTKEAMPKATFIEDMGAFLKKEGTPEAALEKLQRLLSALKFIEQRLAQRKAKLKAKLPEITKSYHSVVQMEASANMGEPLVTHYELGQSIYAKAKINVHSDDKVCLWLGANVMLEYPRVEAIELLGRQLSDCKKGLKTVTDDAGFLREQITITEVNMARVFNWDVKERRKKKEQAEKEGVEAD</sequence>
<evidence type="ECO:0000256" key="2">
    <source>
        <dbReference type="ARBA" id="ARBA00023186"/>
    </source>
</evidence>
<comment type="subunit">
    <text evidence="3">Heterohexamer of two PFD-alpha type and four PFD-beta type subunits.</text>
</comment>
<dbReference type="PANTHER" id="PTHR12409">
    <property type="entry name" value="PREFOLDIN SUBUNIT 3"/>
    <property type="match status" value="1"/>
</dbReference>
<dbReference type="CDD" id="cd23156">
    <property type="entry name" value="Prefoldin_3"/>
    <property type="match status" value="1"/>
</dbReference>
<dbReference type="SUPFAM" id="SSF46579">
    <property type="entry name" value="Prefoldin"/>
    <property type="match status" value="1"/>
</dbReference>
<dbReference type="GO" id="GO:0016272">
    <property type="term" value="C:prefoldin complex"/>
    <property type="evidence" value="ECO:0007669"/>
    <property type="project" value="UniProtKB-UniRule"/>
</dbReference>
<comment type="similarity">
    <text evidence="1 3">Belongs to the prefoldin subunit alpha family.</text>
</comment>